<gene>
    <name evidence="2" type="ORF">H1R20_g12561</name>
</gene>
<keyword evidence="3" id="KW-1185">Reference proteome</keyword>
<sequence length="501" mass="57045">MILPEDRTLSHCPIAVGSIAGSKRDDTYFWDMVTFSVEGSLFRVPRYQFIVGSQYFYAAYLNAPSNPLLTLDDLASNDGRSQYSEEYEEVEAPGGSTPTAIDTPSVNREPWCERAVALEGVTSEQFRTFLKLLFPIHLTSTTVTLTKPEWSSILTLSTLWHFNHLRALAIHHLDQPSIDPIELILVGRSNFVTEWVLRGYEALVLKDEAIEEDESEMIGDKTSVKLYIIRHGLARRLKEHAEHEAQVAFVRDQFAKRFGAEESEQGGGEQIGKGQVEDGNGEEAGANITQLESKPGEGEKESGIKGEVRADGEDGVNKEEITIGKKHAASTTSEIKEVSTEEDERQRLRQEKLERKRERKENRAERRRQEEDKRKEEESQAPDPKEDSSRGLTAEGEQENRKKAEELREQAVLEELHRVQKELYCIDAEKQKAQAREERRRRLAKIEDQEKKRLQQEAEEARKKEELEVLKRQWKAQEMEAPKLPGAAAVQSLVGLLPGWK</sequence>
<protein>
    <recommendedName>
        <fullName evidence="4">BTB domain-containing protein</fullName>
    </recommendedName>
</protein>
<feature type="region of interest" description="Disordered" evidence="1">
    <location>
        <begin position="82"/>
        <end position="104"/>
    </location>
</feature>
<evidence type="ECO:0000256" key="1">
    <source>
        <dbReference type="SAM" id="MobiDB-lite"/>
    </source>
</evidence>
<organism evidence="2 3">
    <name type="scientific">Candolleomyces eurysporus</name>
    <dbReference type="NCBI Taxonomy" id="2828524"/>
    <lineage>
        <taxon>Eukaryota</taxon>
        <taxon>Fungi</taxon>
        <taxon>Dikarya</taxon>
        <taxon>Basidiomycota</taxon>
        <taxon>Agaricomycotina</taxon>
        <taxon>Agaricomycetes</taxon>
        <taxon>Agaricomycetidae</taxon>
        <taxon>Agaricales</taxon>
        <taxon>Agaricineae</taxon>
        <taxon>Psathyrellaceae</taxon>
        <taxon>Candolleomyces</taxon>
    </lineage>
</organism>
<dbReference type="OrthoDB" id="9997739at2759"/>
<dbReference type="Proteomes" id="UP001140091">
    <property type="component" value="Unassembled WGS sequence"/>
</dbReference>
<reference evidence="2" key="1">
    <citation type="submission" date="2022-06" db="EMBL/GenBank/DDBJ databases">
        <title>Genome Sequence of Candolleomyces eurysporus.</title>
        <authorList>
            <person name="Buettner E."/>
        </authorList>
    </citation>
    <scope>NUCLEOTIDE SEQUENCE</scope>
    <source>
        <strain evidence="2">VTCC 930004</strain>
    </source>
</reference>
<dbReference type="EMBL" id="JANBPK010001216">
    <property type="protein sequence ID" value="KAJ2924529.1"/>
    <property type="molecule type" value="Genomic_DNA"/>
</dbReference>
<accession>A0A9W8IZ82</accession>
<comment type="caution">
    <text evidence="2">The sequence shown here is derived from an EMBL/GenBank/DDBJ whole genome shotgun (WGS) entry which is preliminary data.</text>
</comment>
<evidence type="ECO:0008006" key="4">
    <source>
        <dbReference type="Google" id="ProtNLM"/>
    </source>
</evidence>
<feature type="compositionally biased region" description="Basic and acidic residues" evidence="1">
    <location>
        <begin position="294"/>
        <end position="323"/>
    </location>
</feature>
<feature type="compositionally biased region" description="Basic and acidic residues" evidence="1">
    <location>
        <begin position="334"/>
        <end position="389"/>
    </location>
</feature>
<feature type="non-terminal residue" evidence="2">
    <location>
        <position position="501"/>
    </location>
</feature>
<name>A0A9W8IZ82_9AGAR</name>
<evidence type="ECO:0000313" key="2">
    <source>
        <dbReference type="EMBL" id="KAJ2924529.1"/>
    </source>
</evidence>
<evidence type="ECO:0000313" key="3">
    <source>
        <dbReference type="Proteomes" id="UP001140091"/>
    </source>
</evidence>
<feature type="region of interest" description="Disordered" evidence="1">
    <location>
        <begin position="260"/>
        <end position="406"/>
    </location>
</feature>
<dbReference type="AlphaFoldDB" id="A0A9W8IZ82"/>
<proteinExistence type="predicted"/>